<sequence>MTTRVYKVSDFCDRVTNNIHALIDDLSQISRHVSQEEKIAWKQSFPEVASVLSMAMAQNKGLADAHVALEYKLPSVSFWCDLVLIGRNKENEKQAIILELKNW</sequence>
<comment type="caution">
    <text evidence="1">The sequence shown here is derived from an EMBL/GenBank/DDBJ whole genome shotgun (WGS) entry which is preliminary data.</text>
</comment>
<proteinExistence type="predicted"/>
<reference evidence="1 2" key="1">
    <citation type="submission" date="2013-04" db="EMBL/GenBank/DDBJ databases">
        <title>The Genome Sequence of Parabacteroides goldsteinii dnLKV18.</title>
        <authorList>
            <consortium name="The Broad Institute Genomics Platform"/>
            <consortium name="The Broad Institute Genome Sequencing Center for Infectious Disease"/>
            <person name="Earl A."/>
            <person name="Xavier R."/>
            <person name="Kuhn K."/>
            <person name="Stappenbeck T."/>
            <person name="Walker B."/>
            <person name="Young S."/>
            <person name="Zeng Q."/>
            <person name="Gargeya S."/>
            <person name="Fitzgerald M."/>
            <person name="Haas B."/>
            <person name="Abouelleil A."/>
            <person name="Allen A.W."/>
            <person name="Alvarado L."/>
            <person name="Arachchi H.M."/>
            <person name="Berlin A.M."/>
            <person name="Chapman S.B."/>
            <person name="Gainer-Dewar J."/>
            <person name="Goldberg J."/>
            <person name="Griggs A."/>
            <person name="Gujja S."/>
            <person name="Hansen M."/>
            <person name="Howarth C."/>
            <person name="Imamovic A."/>
            <person name="Ireland A."/>
            <person name="Larimer J."/>
            <person name="McCowan C."/>
            <person name="Murphy C."/>
            <person name="Pearson M."/>
            <person name="Poon T.W."/>
            <person name="Priest M."/>
            <person name="Roberts A."/>
            <person name="Saif S."/>
            <person name="Shea T."/>
            <person name="Sisk P."/>
            <person name="Sykes S."/>
            <person name="Wortman J."/>
            <person name="Nusbaum C."/>
            <person name="Birren B."/>
        </authorList>
    </citation>
    <scope>NUCLEOTIDE SEQUENCE [LARGE SCALE GENOMIC DNA]</scope>
    <source>
        <strain evidence="2">dnLKV18</strain>
    </source>
</reference>
<gene>
    <name evidence="1" type="ORF">C803_05213</name>
</gene>
<evidence type="ECO:0000313" key="1">
    <source>
        <dbReference type="EMBL" id="EOS13266.1"/>
    </source>
</evidence>
<dbReference type="AlphaFoldDB" id="S0GF10"/>
<dbReference type="HOGENOM" id="CLU_2261042_0_0_10"/>
<dbReference type="Proteomes" id="UP000014140">
    <property type="component" value="Unassembled WGS sequence"/>
</dbReference>
<name>S0GF10_9BACT</name>
<dbReference type="PATRIC" id="fig|1235789.3.peg.5221"/>
<keyword evidence="2" id="KW-1185">Reference proteome</keyword>
<organism evidence="1 2">
    <name type="scientific">Parabacteroides goldsteinii dnLKV18</name>
    <dbReference type="NCBI Taxonomy" id="1235789"/>
    <lineage>
        <taxon>Bacteria</taxon>
        <taxon>Pseudomonadati</taxon>
        <taxon>Bacteroidota</taxon>
        <taxon>Bacteroidia</taxon>
        <taxon>Bacteroidales</taxon>
        <taxon>Tannerellaceae</taxon>
        <taxon>Parabacteroides</taxon>
    </lineage>
</organism>
<dbReference type="EMBL" id="ASSQ01000023">
    <property type="protein sequence ID" value="EOS13266.1"/>
    <property type="molecule type" value="Genomic_DNA"/>
</dbReference>
<protein>
    <submittedName>
        <fullName evidence="1">Uncharacterized protein</fullName>
    </submittedName>
</protein>
<dbReference type="RefSeq" id="WP_016213081.1">
    <property type="nucleotide sequence ID" value="NZ_KE159523.1"/>
</dbReference>
<accession>S0GF10</accession>
<evidence type="ECO:0000313" key="2">
    <source>
        <dbReference type="Proteomes" id="UP000014140"/>
    </source>
</evidence>